<sequence length="190" mass="22504">MDKKRVIKLVLFIAFIAICISVYSIYSKGKESMETKYGIGYGDPNAKIKMVEYMSFQCKDCYELHENIGDILREKIKSGEIYYVVKHVDFDKFKYDDVIFNRIDNLDKIETVDYIMDNYKTWSKMKNVKDVEEFFKLGAIKKDRVEMQKHILTERDDLGIDFIPTFYLNGEKHVGSFTEKEFNKMINDVK</sequence>
<dbReference type="InterPro" id="IPR036249">
    <property type="entry name" value="Thioredoxin-like_sf"/>
</dbReference>
<evidence type="ECO:0000313" key="4">
    <source>
        <dbReference type="Proteomes" id="UP000034407"/>
    </source>
</evidence>
<dbReference type="AlphaFoldDB" id="A0A0M3DG99"/>
<accession>A0A0M3DG99</accession>
<dbReference type="PATRIC" id="fig|1629550.3.peg.2325"/>
<evidence type="ECO:0000256" key="1">
    <source>
        <dbReference type="SAM" id="Phobius"/>
    </source>
</evidence>
<dbReference type="EMBL" id="LBBT01000283">
    <property type="protein sequence ID" value="KKY00412.1"/>
    <property type="molecule type" value="Genomic_DNA"/>
</dbReference>
<evidence type="ECO:0000259" key="2">
    <source>
        <dbReference type="Pfam" id="PF13462"/>
    </source>
</evidence>
<dbReference type="Gene3D" id="3.40.30.10">
    <property type="entry name" value="Glutaredoxin"/>
    <property type="match status" value="1"/>
</dbReference>
<keyword evidence="1" id="KW-0472">Membrane</keyword>
<dbReference type="Gene3D" id="1.10.1200.90">
    <property type="entry name" value="DsbA-like domain"/>
    <property type="match status" value="1"/>
</dbReference>
<dbReference type="RefSeq" id="WP_046823855.1">
    <property type="nucleotide sequence ID" value="NZ_LBBT01000283.1"/>
</dbReference>
<feature type="domain" description="Thioredoxin-like fold" evidence="2">
    <location>
        <begin position="35"/>
        <end position="188"/>
    </location>
</feature>
<protein>
    <recommendedName>
        <fullName evidence="2">Thioredoxin-like fold domain-containing protein</fullName>
    </recommendedName>
</protein>
<keyword evidence="4" id="KW-1185">Reference proteome</keyword>
<comment type="caution">
    <text evidence="3">The sequence shown here is derived from an EMBL/GenBank/DDBJ whole genome shotgun (WGS) entry which is preliminary data.</text>
</comment>
<name>A0A0M3DG99_9FIRM</name>
<reference evidence="3 4" key="1">
    <citation type="submission" date="2015-04" db="EMBL/GenBank/DDBJ databases">
        <title>Microcin producing Clostridium sp. JC272T.</title>
        <authorList>
            <person name="Jyothsna T."/>
            <person name="Sasikala C."/>
            <person name="Ramana C."/>
        </authorList>
    </citation>
    <scope>NUCLEOTIDE SEQUENCE [LARGE SCALE GENOMIC DNA]</scope>
    <source>
        <strain evidence="3 4">JC272</strain>
    </source>
</reference>
<dbReference type="InterPro" id="IPR012336">
    <property type="entry name" value="Thioredoxin-like_fold"/>
</dbReference>
<dbReference type="OrthoDB" id="117402at2"/>
<keyword evidence="1" id="KW-1133">Transmembrane helix</keyword>
<organism evidence="3 4">
    <name type="scientific">Paraclostridium benzoelyticum</name>
    <dbReference type="NCBI Taxonomy" id="1629550"/>
    <lineage>
        <taxon>Bacteria</taxon>
        <taxon>Bacillati</taxon>
        <taxon>Bacillota</taxon>
        <taxon>Clostridia</taxon>
        <taxon>Peptostreptococcales</taxon>
        <taxon>Peptostreptococcaceae</taxon>
        <taxon>Paraclostridium</taxon>
    </lineage>
</organism>
<keyword evidence="1" id="KW-0812">Transmembrane</keyword>
<dbReference type="SUPFAM" id="SSF52833">
    <property type="entry name" value="Thioredoxin-like"/>
    <property type="match status" value="1"/>
</dbReference>
<dbReference type="Pfam" id="PF13462">
    <property type="entry name" value="Thioredoxin_4"/>
    <property type="match status" value="1"/>
</dbReference>
<evidence type="ECO:0000313" key="3">
    <source>
        <dbReference type="EMBL" id="KKY00412.1"/>
    </source>
</evidence>
<proteinExistence type="predicted"/>
<dbReference type="Proteomes" id="UP000034407">
    <property type="component" value="Unassembled WGS sequence"/>
</dbReference>
<gene>
    <name evidence="3" type="ORF">VN21_14275</name>
</gene>
<feature type="transmembrane region" description="Helical" evidence="1">
    <location>
        <begin position="6"/>
        <end position="26"/>
    </location>
</feature>